<sequence>HYLRLGRSWLPGAVRSGAAGSTFISGRPGARRSSRALGAGDSFRLARLPARLRWPPWSEAVGCAASRRANVRRHVAGHARTTTASIGTIEDDSRVTLPSSAAAGLPQTAACLGCRTAFLSLPGSRPRMSTANAAAVVPRATAAIAISTAKIMTSSASRWTFLLRAADRHFRVPWRGNFTFSNAFASRRESWQGVVPTTFDASEQSLKKTAKDWAAPWRRTPVSEAQEARAAPEARELLLLWLVHRRRQIESRRRTGTVMCTTTASCRERRSDYYDCCVADLHVRGEMIRLGYRHEAAAAGHCADKFATLLQKELPFQLVIAASPCFGLLITAFNIAFFSQSRCSRRPNSIPAEHRVTTLSKVLIFLCCSLQPSSGPSSYAAQRLCLANCRHVPDDASPSGEIPAACSLYYCILSPPHTSVRWPASLGCCCSPSANSAALAPRAIWEVDAMSTGSSVAKNETPTNVITRALFSRLRLDDPIGTDQSSDAAADPFKSIFHIVLAQKRLPLAADGGS</sequence>
<keyword evidence="1" id="KW-0812">Transmembrane</keyword>
<organism evidence="2 3">
    <name type="scientific">Macrostomum lignano</name>
    <dbReference type="NCBI Taxonomy" id="282301"/>
    <lineage>
        <taxon>Eukaryota</taxon>
        <taxon>Metazoa</taxon>
        <taxon>Spiralia</taxon>
        <taxon>Lophotrochozoa</taxon>
        <taxon>Platyhelminthes</taxon>
        <taxon>Rhabditophora</taxon>
        <taxon>Macrostomorpha</taxon>
        <taxon>Macrostomida</taxon>
        <taxon>Macrostomidae</taxon>
        <taxon>Macrostomum</taxon>
    </lineage>
</organism>
<feature type="transmembrane region" description="Helical" evidence="1">
    <location>
        <begin position="314"/>
        <end position="338"/>
    </location>
</feature>
<name>A0A1I8F9N6_9PLAT</name>
<dbReference type="AlphaFoldDB" id="A0A1I8F9N6"/>
<keyword evidence="1" id="KW-1133">Transmembrane helix</keyword>
<keyword evidence="2" id="KW-1185">Reference proteome</keyword>
<accession>A0A1I8F9N6</accession>
<dbReference type="WBParaSite" id="maker-unitig_26128-snap-gene-0.2-mRNA-1">
    <property type="protein sequence ID" value="maker-unitig_26128-snap-gene-0.2-mRNA-1"/>
    <property type="gene ID" value="maker-unitig_26128-snap-gene-0.2"/>
</dbReference>
<keyword evidence="1" id="KW-0472">Membrane</keyword>
<evidence type="ECO:0000313" key="2">
    <source>
        <dbReference type="Proteomes" id="UP000095280"/>
    </source>
</evidence>
<reference evidence="3" key="1">
    <citation type="submission" date="2016-11" db="UniProtKB">
        <authorList>
            <consortium name="WormBaseParasite"/>
        </authorList>
    </citation>
    <scope>IDENTIFICATION</scope>
</reference>
<evidence type="ECO:0000256" key="1">
    <source>
        <dbReference type="SAM" id="Phobius"/>
    </source>
</evidence>
<proteinExistence type="predicted"/>
<dbReference type="Proteomes" id="UP000095280">
    <property type="component" value="Unplaced"/>
</dbReference>
<protein>
    <submittedName>
        <fullName evidence="3">ANK_REP_REGION domain-containing protein</fullName>
    </submittedName>
</protein>
<evidence type="ECO:0000313" key="3">
    <source>
        <dbReference type="WBParaSite" id="maker-unitig_26128-snap-gene-0.2-mRNA-1"/>
    </source>
</evidence>